<dbReference type="Proteomes" id="UP000053748">
    <property type="component" value="Unassembled WGS sequence"/>
</dbReference>
<feature type="transmembrane region" description="Helical" evidence="1">
    <location>
        <begin position="30"/>
        <end position="48"/>
    </location>
</feature>
<gene>
    <name evidence="2" type="ORF">AL544_018325</name>
</gene>
<dbReference type="AlphaFoldDB" id="A0A2J9V255"/>
<keyword evidence="1" id="KW-0472">Membrane</keyword>
<dbReference type="RefSeq" id="WP_001070160.1">
    <property type="nucleotide sequence ID" value="NZ_CAWMSS010000001.1"/>
</dbReference>
<evidence type="ECO:0000313" key="3">
    <source>
        <dbReference type="Proteomes" id="UP000053748"/>
    </source>
</evidence>
<dbReference type="EMBL" id="LOSJ02000002">
    <property type="protein sequence ID" value="PNM57862.1"/>
    <property type="molecule type" value="Genomic_DNA"/>
</dbReference>
<name>A0A2J9V255_VIBMI</name>
<reference evidence="2" key="1">
    <citation type="submission" date="2017-12" db="EMBL/GenBank/DDBJ databases">
        <title>FDA dAtabase for Regulatory Grade micrObial Sequences (FDA-ARGOS): Supporting development and validation of Infectious Disease Dx tests.</title>
        <authorList>
            <person name="Hoffmann M."/>
            <person name="Allard M."/>
            <person name="Evans P."/>
            <person name="Brown E."/>
            <person name="Tallon L.J."/>
            <person name="Sadzewicz L."/>
            <person name="Sengamalay N."/>
            <person name="Ott S."/>
            <person name="Godinez A."/>
            <person name="Nagaraj S."/>
            <person name="Vavikolanu K."/>
            <person name="Aluvathingal J."/>
            <person name="Nadendla S."/>
            <person name="Hobson J."/>
            <person name="Sichtig H."/>
        </authorList>
    </citation>
    <scope>NUCLEOTIDE SEQUENCE [LARGE SCALE GENOMIC DNA]</scope>
    <source>
        <strain evidence="2">FDAARGOS_113</strain>
    </source>
</reference>
<dbReference type="InterPro" id="IPR025489">
    <property type="entry name" value="DUF4381"/>
</dbReference>
<evidence type="ECO:0000256" key="1">
    <source>
        <dbReference type="SAM" id="Phobius"/>
    </source>
</evidence>
<protein>
    <submittedName>
        <fullName evidence="2">DUF4381 domain-containing protein</fullName>
    </submittedName>
</protein>
<dbReference type="OrthoDB" id="6398942at2"/>
<comment type="caution">
    <text evidence="2">The sequence shown here is derived from an EMBL/GenBank/DDBJ whole genome shotgun (WGS) entry which is preliminary data.</text>
</comment>
<organism evidence="2 3">
    <name type="scientific">Vibrio mimicus</name>
    <dbReference type="NCBI Taxonomy" id="674"/>
    <lineage>
        <taxon>Bacteria</taxon>
        <taxon>Pseudomonadati</taxon>
        <taxon>Pseudomonadota</taxon>
        <taxon>Gammaproteobacteria</taxon>
        <taxon>Vibrionales</taxon>
        <taxon>Vibrionaceae</taxon>
        <taxon>Vibrio</taxon>
    </lineage>
</organism>
<dbReference type="STRING" id="674.VM_10040"/>
<keyword evidence="1" id="KW-1133">Transmembrane helix</keyword>
<proteinExistence type="predicted"/>
<keyword evidence="1" id="KW-0812">Transmembrane</keyword>
<evidence type="ECO:0000313" key="2">
    <source>
        <dbReference type="EMBL" id="PNM57862.1"/>
    </source>
</evidence>
<keyword evidence="3" id="KW-1185">Reference proteome</keyword>
<sequence length="162" mass="19079">MNPTPPSSYMLRELKDVPIPDTVSWWPQTLGWQLLLLLVVLLAFFFIYKKAKFWWHNRYRREALDALLRLSPNDALWPRKMLKIVKAVMVYLDQKNAAIYGQPLLNQMDHYRQGGSNIAKNAHFTQWVVWLENPQSPTPDFAVLSKEIKAWLTHHQLPEKAE</sequence>
<dbReference type="Pfam" id="PF14316">
    <property type="entry name" value="DUF4381"/>
    <property type="match status" value="1"/>
</dbReference>
<accession>A0A2J9V255</accession>